<reference evidence="2 3" key="1">
    <citation type="journal article" date="2020" name="Nature">
        <title>Six reference-quality genomes reveal evolution of bat adaptations.</title>
        <authorList>
            <person name="Jebb D."/>
            <person name="Huang Z."/>
            <person name="Pippel M."/>
            <person name="Hughes G.M."/>
            <person name="Lavrichenko K."/>
            <person name="Devanna P."/>
            <person name="Winkler S."/>
            <person name="Jermiin L.S."/>
            <person name="Skirmuntt E.C."/>
            <person name="Katzourakis A."/>
            <person name="Burkitt-Gray L."/>
            <person name="Ray D.A."/>
            <person name="Sullivan K.A.M."/>
            <person name="Roscito J.G."/>
            <person name="Kirilenko B.M."/>
            <person name="Davalos L.M."/>
            <person name="Corthals A.P."/>
            <person name="Power M.L."/>
            <person name="Jones G."/>
            <person name="Ransome R.D."/>
            <person name="Dechmann D.K.N."/>
            <person name="Locatelli A.G."/>
            <person name="Puechmaille S.J."/>
            <person name="Fedrigo O."/>
            <person name="Jarvis E.D."/>
            <person name="Hiller M."/>
            <person name="Vernes S.C."/>
            <person name="Myers E.W."/>
            <person name="Teeling E.C."/>
        </authorList>
    </citation>
    <scope>NUCLEOTIDE SEQUENCE [LARGE SCALE GENOMIC DNA]</scope>
    <source>
        <strain evidence="2">MRouAeg1</strain>
        <tissue evidence="2">Muscle</tissue>
    </source>
</reference>
<evidence type="ECO:0000313" key="3">
    <source>
        <dbReference type="Proteomes" id="UP000593571"/>
    </source>
</evidence>
<organism evidence="2 3">
    <name type="scientific">Rousettus aegyptiacus</name>
    <name type="common">Egyptian fruit bat</name>
    <name type="synonym">Pteropus aegyptiacus</name>
    <dbReference type="NCBI Taxonomy" id="9407"/>
    <lineage>
        <taxon>Eukaryota</taxon>
        <taxon>Metazoa</taxon>
        <taxon>Chordata</taxon>
        <taxon>Craniata</taxon>
        <taxon>Vertebrata</taxon>
        <taxon>Euteleostomi</taxon>
        <taxon>Mammalia</taxon>
        <taxon>Eutheria</taxon>
        <taxon>Laurasiatheria</taxon>
        <taxon>Chiroptera</taxon>
        <taxon>Yinpterochiroptera</taxon>
        <taxon>Pteropodoidea</taxon>
        <taxon>Pteropodidae</taxon>
        <taxon>Rousettinae</taxon>
        <taxon>Rousettus</taxon>
    </lineage>
</organism>
<dbReference type="Proteomes" id="UP000593571">
    <property type="component" value="Unassembled WGS sequence"/>
</dbReference>
<protein>
    <submittedName>
        <fullName evidence="2">Uncharacterized protein</fullName>
    </submittedName>
</protein>
<evidence type="ECO:0000256" key="1">
    <source>
        <dbReference type="SAM" id="MobiDB-lite"/>
    </source>
</evidence>
<feature type="compositionally biased region" description="Polar residues" evidence="1">
    <location>
        <begin position="45"/>
        <end position="56"/>
    </location>
</feature>
<dbReference type="EMBL" id="JACASE010000012">
    <property type="protein sequence ID" value="KAF6422928.1"/>
    <property type="molecule type" value="Genomic_DNA"/>
</dbReference>
<proteinExistence type="predicted"/>
<dbReference type="AlphaFoldDB" id="A0A7J8DIB4"/>
<keyword evidence="3" id="KW-1185">Reference proteome</keyword>
<accession>A0A7J8DIB4</accession>
<feature type="compositionally biased region" description="Low complexity" evidence="1">
    <location>
        <begin position="96"/>
        <end position="107"/>
    </location>
</feature>
<comment type="caution">
    <text evidence="2">The sequence shown here is derived from an EMBL/GenBank/DDBJ whole genome shotgun (WGS) entry which is preliminary data.</text>
</comment>
<evidence type="ECO:0000313" key="2">
    <source>
        <dbReference type="EMBL" id="KAF6422928.1"/>
    </source>
</evidence>
<name>A0A7J8DIB4_ROUAE</name>
<sequence length="120" mass="12746">MGARVAGCLSAPDTCRLRRPRWPRFSGRVSKTTPPGCSRPGSLHPHSSSETRQGSTPKPREVPVTHTGRGRGVRAASPPHAGICLAAGRCHFPARSSAGISSRARCSLSKEGRQARARAR</sequence>
<feature type="region of interest" description="Disordered" evidence="1">
    <location>
        <begin position="96"/>
        <end position="120"/>
    </location>
</feature>
<feature type="region of interest" description="Disordered" evidence="1">
    <location>
        <begin position="19"/>
        <end position="78"/>
    </location>
</feature>
<gene>
    <name evidence="2" type="ORF">HJG63_008714</name>
</gene>